<evidence type="ECO:0008006" key="6">
    <source>
        <dbReference type="Google" id="ProtNLM"/>
    </source>
</evidence>
<comment type="caution">
    <text evidence="4">The sequence shown here is derived from an EMBL/GenBank/DDBJ whole genome shotgun (WGS) entry which is preliminary data.</text>
</comment>
<keyword evidence="5" id="KW-1185">Reference proteome</keyword>
<dbReference type="InterPro" id="IPR041501">
    <property type="entry name" value="DarA_C"/>
</dbReference>
<dbReference type="InterPro" id="IPR041140">
    <property type="entry name" value="DarA_N"/>
</dbReference>
<feature type="domain" description="Defence against restriction A C-terminal" evidence="3">
    <location>
        <begin position="395"/>
        <end position="455"/>
    </location>
</feature>
<feature type="region of interest" description="Disordered" evidence="1">
    <location>
        <begin position="614"/>
        <end position="648"/>
    </location>
</feature>
<evidence type="ECO:0000259" key="3">
    <source>
        <dbReference type="Pfam" id="PF18789"/>
    </source>
</evidence>
<organism evidence="4 5">
    <name type="scientific">Pantoea eucrina</name>
    <dbReference type="NCBI Taxonomy" id="472693"/>
    <lineage>
        <taxon>Bacteria</taxon>
        <taxon>Pseudomonadati</taxon>
        <taxon>Pseudomonadota</taxon>
        <taxon>Gammaproteobacteria</taxon>
        <taxon>Enterobacterales</taxon>
        <taxon>Erwiniaceae</taxon>
        <taxon>Pantoea</taxon>
    </lineage>
</organism>
<dbReference type="RefSeq" id="WP_052246522.1">
    <property type="nucleotide sequence ID" value="NZ_JAFCXS010000015.1"/>
</dbReference>
<proteinExistence type="predicted"/>
<evidence type="ECO:0000256" key="1">
    <source>
        <dbReference type="SAM" id="MobiDB-lite"/>
    </source>
</evidence>
<dbReference type="Proteomes" id="UP000809137">
    <property type="component" value="Unassembled WGS sequence"/>
</dbReference>
<dbReference type="EMBL" id="JAFCXS010000015">
    <property type="protein sequence ID" value="MBM0749019.1"/>
    <property type="molecule type" value="Genomic_DNA"/>
</dbReference>
<name>A0ABS1Z997_9GAMM</name>
<gene>
    <name evidence="4" type="ORF">JJB79_16640</name>
</gene>
<dbReference type="Pfam" id="PF18788">
    <property type="entry name" value="DarA_N"/>
    <property type="match status" value="1"/>
</dbReference>
<evidence type="ECO:0000259" key="2">
    <source>
        <dbReference type="Pfam" id="PF18788"/>
    </source>
</evidence>
<accession>A0ABS1Z997</accession>
<protein>
    <recommendedName>
        <fullName evidence="6">Defence against restriction A N-terminal domain-containing protein</fullName>
    </recommendedName>
</protein>
<reference evidence="4 5" key="1">
    <citation type="submission" date="2021-01" db="EMBL/GenBank/DDBJ databases">
        <title>Complete genome sequence of Pantoea eucrina OB49, a heavy metal tolerant bacterium with PGPR potential isolated from wheat in Algeria.</title>
        <authorList>
            <person name="Lekired A."/>
            <person name="Ouzari I.H."/>
        </authorList>
    </citation>
    <scope>NUCLEOTIDE SEQUENCE [LARGE SCALE GENOMIC DNA]</scope>
    <source>
        <strain evidence="4 5">OB49</strain>
    </source>
</reference>
<sequence length="718" mass="77231">MSEILKNRMVLDFQRRTQGAELAQAVYDGLMTGSSADMMLESATIDDIDHAYLGEESVLPGAMFEAISTERIRLAQTMRAFVKALNRGLNGTDIIAGTDDAGADTTGQKTVGGAVIGKVRRVASIPVLSALIPLSDGQTVSLVFHSPTADNGKIRNQDTLVAFQFLINKRDVTHIVAPIGGRDVSLQQVTQALSNLIEKNSGKFTKQKDAQAKLRAEVETTQAETDKLAEQQSALLEQVDTQTARAQLMQGNEQTLRGKLASQKQLNADLTGQLAALQQAKASEPENTDTFSDRTIQVKARLNMDGQATLSNGATVRYHVADQNGELEGKVIITEADGTTYEMPSKSSQGAEMGKTATKMLKAYRTGAAEKYRVAAAEPAPAPEPQPEPIAPATVWRYALVNRPAGIGAVPPNFAAVADQPAAGEPYSGVARNGIISYDRPLTDKEIADFELKLIPTHADLDALAATVAEKMSDYAAQYLEMSEEDPDTYAKQVRMVARKQLTGVAYPEGKDEAYFTGAIKAALQQLAAGEGEETDVTDDRETRDPFWIAAKRVGDLVGWASDLVNAWAQMRGYGSEQLKQVADIVEANQSPEYLKAVETAMISGKRIPLVEELNTPKPAPEPEPQPEPEPEPAPQPEPEPVPEADSEAQKAIDYLQGLTSLDTDDMDVIRAGRNQVREAIAALTAAGVFDENEALVNGAVQHLSDLLVAVQRKGVAA</sequence>
<dbReference type="Pfam" id="PF18789">
    <property type="entry name" value="DarA_C"/>
    <property type="match status" value="1"/>
</dbReference>
<evidence type="ECO:0000313" key="4">
    <source>
        <dbReference type="EMBL" id="MBM0749019.1"/>
    </source>
</evidence>
<feature type="domain" description="Defence against restriction A N-terminal" evidence="2">
    <location>
        <begin position="62"/>
        <end position="201"/>
    </location>
</feature>
<evidence type="ECO:0000313" key="5">
    <source>
        <dbReference type="Proteomes" id="UP000809137"/>
    </source>
</evidence>